<feature type="region of interest" description="Disordered" evidence="1">
    <location>
        <begin position="337"/>
        <end position="359"/>
    </location>
</feature>
<dbReference type="OrthoDB" id="2523549at2759"/>
<gene>
    <name evidence="3" type="ORF">DACRYDRAFT_25439</name>
</gene>
<sequence length="359" mass="39589">MTTSPRLVNYPTPSAFLRACLPFDTWHMNISLGPTLQYLADSGDFQPAPGEAKLWLAVWTGEQLDLTLVRTSKLVTLCSPLHSSFLSQAYLEPRMTLLAESLHALITSRSQPPLSTLTGPTTLVQAFVPAYRALSSLQPREPAVIHTLHTHCPSSRVSPAPPLPEGYQIRPVKPGDPRSLEALAHMLLDFRNLYHGPWPALSLVQAREHAEEAVRLGEVLVYVVPSSSGEEGEEFTGFVRDGRLTRRFAAVRNVFTRPSFRRRGVAEALTRAAVLRLLGEPHRLATLVAPLLSPGEAEQEGKRKVEEVCIFAEDSNLSAQGIYGRVGFGFPCGDWGDKERDSGEGEKSWEECVEVAYPE</sequence>
<organism evidence="3 4">
    <name type="scientific">Dacryopinax primogenitus (strain DJM 731)</name>
    <name type="common">Brown rot fungus</name>
    <dbReference type="NCBI Taxonomy" id="1858805"/>
    <lineage>
        <taxon>Eukaryota</taxon>
        <taxon>Fungi</taxon>
        <taxon>Dikarya</taxon>
        <taxon>Basidiomycota</taxon>
        <taxon>Agaricomycotina</taxon>
        <taxon>Dacrymycetes</taxon>
        <taxon>Dacrymycetales</taxon>
        <taxon>Dacrymycetaceae</taxon>
        <taxon>Dacryopinax</taxon>
    </lineage>
</organism>
<name>M5FPF3_DACPD</name>
<evidence type="ECO:0000313" key="3">
    <source>
        <dbReference type="EMBL" id="EJT97033.1"/>
    </source>
</evidence>
<dbReference type="OMA" id="FLARWPH"/>
<dbReference type="InterPro" id="IPR016181">
    <property type="entry name" value="Acyl_CoA_acyltransferase"/>
</dbReference>
<proteinExistence type="predicted"/>
<dbReference type="EMBL" id="JH795879">
    <property type="protein sequence ID" value="EJT97033.1"/>
    <property type="molecule type" value="Genomic_DNA"/>
</dbReference>
<dbReference type="GeneID" id="63689224"/>
<feature type="domain" description="N-acetyltransferase" evidence="2">
    <location>
        <begin position="167"/>
        <end position="359"/>
    </location>
</feature>
<dbReference type="Gene3D" id="3.40.630.30">
    <property type="match status" value="1"/>
</dbReference>
<dbReference type="GO" id="GO:0016747">
    <property type="term" value="F:acyltransferase activity, transferring groups other than amino-acyl groups"/>
    <property type="evidence" value="ECO:0007669"/>
    <property type="project" value="InterPro"/>
</dbReference>
<feature type="compositionally biased region" description="Basic and acidic residues" evidence="1">
    <location>
        <begin position="337"/>
        <end position="350"/>
    </location>
</feature>
<evidence type="ECO:0000313" key="4">
    <source>
        <dbReference type="Proteomes" id="UP000030653"/>
    </source>
</evidence>
<evidence type="ECO:0000259" key="2">
    <source>
        <dbReference type="PROSITE" id="PS51186"/>
    </source>
</evidence>
<dbReference type="HOGENOM" id="CLU_831659_0_0_1"/>
<dbReference type="PROSITE" id="PS51186">
    <property type="entry name" value="GNAT"/>
    <property type="match status" value="1"/>
</dbReference>
<dbReference type="CDD" id="cd04301">
    <property type="entry name" value="NAT_SF"/>
    <property type="match status" value="1"/>
</dbReference>
<accession>M5FPF3</accession>
<dbReference type="SUPFAM" id="SSF55729">
    <property type="entry name" value="Acyl-CoA N-acyltransferases (Nat)"/>
    <property type="match status" value="1"/>
</dbReference>
<dbReference type="RefSeq" id="XP_040623931.1">
    <property type="nucleotide sequence ID" value="XM_040774162.1"/>
</dbReference>
<dbReference type="Proteomes" id="UP000030653">
    <property type="component" value="Unassembled WGS sequence"/>
</dbReference>
<keyword evidence="4" id="KW-1185">Reference proteome</keyword>
<dbReference type="InterPro" id="IPR000182">
    <property type="entry name" value="GNAT_dom"/>
</dbReference>
<evidence type="ECO:0000256" key="1">
    <source>
        <dbReference type="SAM" id="MobiDB-lite"/>
    </source>
</evidence>
<protein>
    <recommendedName>
        <fullName evidence="2">N-acetyltransferase domain-containing protein</fullName>
    </recommendedName>
</protein>
<dbReference type="AlphaFoldDB" id="M5FPF3"/>
<reference evidence="3 4" key="1">
    <citation type="journal article" date="2012" name="Science">
        <title>The Paleozoic origin of enzymatic lignin decomposition reconstructed from 31 fungal genomes.</title>
        <authorList>
            <person name="Floudas D."/>
            <person name="Binder M."/>
            <person name="Riley R."/>
            <person name="Barry K."/>
            <person name="Blanchette R.A."/>
            <person name="Henrissat B."/>
            <person name="Martinez A.T."/>
            <person name="Otillar R."/>
            <person name="Spatafora J.W."/>
            <person name="Yadav J.S."/>
            <person name="Aerts A."/>
            <person name="Benoit I."/>
            <person name="Boyd A."/>
            <person name="Carlson A."/>
            <person name="Copeland A."/>
            <person name="Coutinho P.M."/>
            <person name="de Vries R.P."/>
            <person name="Ferreira P."/>
            <person name="Findley K."/>
            <person name="Foster B."/>
            <person name="Gaskell J."/>
            <person name="Glotzer D."/>
            <person name="Gorecki P."/>
            <person name="Heitman J."/>
            <person name="Hesse C."/>
            <person name="Hori C."/>
            <person name="Igarashi K."/>
            <person name="Jurgens J.A."/>
            <person name="Kallen N."/>
            <person name="Kersten P."/>
            <person name="Kohler A."/>
            <person name="Kuees U."/>
            <person name="Kumar T.K.A."/>
            <person name="Kuo A."/>
            <person name="LaButti K."/>
            <person name="Larrondo L.F."/>
            <person name="Lindquist E."/>
            <person name="Ling A."/>
            <person name="Lombard V."/>
            <person name="Lucas S."/>
            <person name="Lundell T."/>
            <person name="Martin R."/>
            <person name="McLaughlin D.J."/>
            <person name="Morgenstern I."/>
            <person name="Morin E."/>
            <person name="Murat C."/>
            <person name="Nagy L.G."/>
            <person name="Nolan M."/>
            <person name="Ohm R.A."/>
            <person name="Patyshakuliyeva A."/>
            <person name="Rokas A."/>
            <person name="Ruiz-Duenas F.J."/>
            <person name="Sabat G."/>
            <person name="Salamov A."/>
            <person name="Samejima M."/>
            <person name="Schmutz J."/>
            <person name="Slot J.C."/>
            <person name="St John F."/>
            <person name="Stenlid J."/>
            <person name="Sun H."/>
            <person name="Sun S."/>
            <person name="Syed K."/>
            <person name="Tsang A."/>
            <person name="Wiebenga A."/>
            <person name="Young D."/>
            <person name="Pisabarro A."/>
            <person name="Eastwood D.C."/>
            <person name="Martin F."/>
            <person name="Cullen D."/>
            <person name="Grigoriev I.V."/>
            <person name="Hibbett D.S."/>
        </authorList>
    </citation>
    <scope>NUCLEOTIDE SEQUENCE [LARGE SCALE GENOMIC DNA]</scope>
    <source>
        <strain evidence="3 4">DJM-731 SS1</strain>
    </source>
</reference>